<gene>
    <name evidence="1" type="ORF">AB6A40_000441</name>
</gene>
<dbReference type="Proteomes" id="UP001608902">
    <property type="component" value="Unassembled WGS sequence"/>
</dbReference>
<protein>
    <submittedName>
        <fullName evidence="1">Uncharacterized protein</fullName>
    </submittedName>
</protein>
<evidence type="ECO:0000313" key="2">
    <source>
        <dbReference type="Proteomes" id="UP001608902"/>
    </source>
</evidence>
<sequence length="111" mass="12631">MCSLTFTAFERGYGTYNSAVSLWIRKPFESILTMICWSVSQSVEEEFVLSQKWVTITVGDSRKAGLIFQENVEGVMRKLSNTLAEKRKKLLFAQPCAMVGILFSVEKLCYD</sequence>
<name>A0ABD6EB78_9BILA</name>
<comment type="caution">
    <text evidence="1">The sequence shown here is derived from an EMBL/GenBank/DDBJ whole genome shotgun (WGS) entry which is preliminary data.</text>
</comment>
<dbReference type="EMBL" id="JBGFUD010000121">
    <property type="protein sequence ID" value="MFH4973732.1"/>
    <property type="molecule type" value="Genomic_DNA"/>
</dbReference>
<proteinExistence type="predicted"/>
<accession>A0ABD6EB78</accession>
<reference evidence="1 2" key="1">
    <citation type="submission" date="2024-08" db="EMBL/GenBank/DDBJ databases">
        <title>Gnathostoma spinigerum genome.</title>
        <authorList>
            <person name="Gonzalez-Bertolin B."/>
            <person name="Monzon S."/>
            <person name="Zaballos A."/>
            <person name="Jimenez P."/>
            <person name="Dekumyoy P."/>
            <person name="Varona S."/>
            <person name="Cuesta I."/>
            <person name="Sumanam S."/>
            <person name="Adisakwattana P."/>
            <person name="Gasser R.B."/>
            <person name="Hernandez-Gonzalez A."/>
            <person name="Young N.D."/>
            <person name="Perteguer M.J."/>
        </authorList>
    </citation>
    <scope>NUCLEOTIDE SEQUENCE [LARGE SCALE GENOMIC DNA]</scope>
    <source>
        <strain evidence="1">AL3</strain>
        <tissue evidence="1">Liver</tissue>
    </source>
</reference>
<dbReference type="AlphaFoldDB" id="A0ABD6EB78"/>
<evidence type="ECO:0000313" key="1">
    <source>
        <dbReference type="EMBL" id="MFH4973732.1"/>
    </source>
</evidence>
<organism evidence="1 2">
    <name type="scientific">Gnathostoma spinigerum</name>
    <dbReference type="NCBI Taxonomy" id="75299"/>
    <lineage>
        <taxon>Eukaryota</taxon>
        <taxon>Metazoa</taxon>
        <taxon>Ecdysozoa</taxon>
        <taxon>Nematoda</taxon>
        <taxon>Chromadorea</taxon>
        <taxon>Rhabditida</taxon>
        <taxon>Spirurina</taxon>
        <taxon>Gnathostomatomorpha</taxon>
        <taxon>Gnathostomatoidea</taxon>
        <taxon>Gnathostomatidae</taxon>
        <taxon>Gnathostoma</taxon>
    </lineage>
</organism>
<keyword evidence="2" id="KW-1185">Reference proteome</keyword>